<reference evidence="2 3" key="1">
    <citation type="submission" date="2018-04" db="EMBL/GenBank/DDBJ databases">
        <title>Pararhodobacter oceanense sp. nov., isolated from marine intertidal sediment.</title>
        <authorList>
            <person name="Wang X.-L."/>
            <person name="Du Z.-J."/>
        </authorList>
    </citation>
    <scope>NUCLEOTIDE SEQUENCE [LARGE SCALE GENOMIC DNA]</scope>
    <source>
        <strain evidence="2 3">AM505</strain>
    </source>
</reference>
<feature type="region of interest" description="Disordered" evidence="1">
    <location>
        <begin position="1"/>
        <end position="74"/>
    </location>
</feature>
<feature type="compositionally biased region" description="Basic and acidic residues" evidence="1">
    <location>
        <begin position="1"/>
        <end position="22"/>
    </location>
</feature>
<comment type="caution">
    <text evidence="2">The sequence shown here is derived from an EMBL/GenBank/DDBJ whole genome shotgun (WGS) entry which is preliminary data.</text>
</comment>
<sequence length="74" mass="7931">MSTDKKSLPDREKASDTDREVLGAKGSVSQGGRAGGRLARDIGTKDELKRSNERPAGKTRVTKSDEKEGGREDG</sequence>
<organism evidence="2 3">
    <name type="scientific">Pararhodobacter oceanensis</name>
    <dbReference type="NCBI Taxonomy" id="2172121"/>
    <lineage>
        <taxon>Bacteria</taxon>
        <taxon>Pseudomonadati</taxon>
        <taxon>Pseudomonadota</taxon>
        <taxon>Alphaproteobacteria</taxon>
        <taxon>Rhodobacterales</taxon>
        <taxon>Paracoccaceae</taxon>
        <taxon>Pararhodobacter</taxon>
    </lineage>
</organism>
<name>A0A2T8HRG4_9RHOB</name>
<dbReference type="RefSeq" id="WP_116559285.1">
    <property type="nucleotide sequence ID" value="NZ_JBLWXM010000009.1"/>
</dbReference>
<dbReference type="OrthoDB" id="7868955at2"/>
<protein>
    <submittedName>
        <fullName evidence="2">Uncharacterized protein</fullName>
    </submittedName>
</protein>
<dbReference type="EMBL" id="QDKM01000007">
    <property type="protein sequence ID" value="PVH28017.1"/>
    <property type="molecule type" value="Genomic_DNA"/>
</dbReference>
<evidence type="ECO:0000256" key="1">
    <source>
        <dbReference type="SAM" id="MobiDB-lite"/>
    </source>
</evidence>
<proteinExistence type="predicted"/>
<gene>
    <name evidence="2" type="ORF">DDE20_14760</name>
</gene>
<evidence type="ECO:0000313" key="3">
    <source>
        <dbReference type="Proteomes" id="UP000245911"/>
    </source>
</evidence>
<dbReference type="Proteomes" id="UP000245911">
    <property type="component" value="Unassembled WGS sequence"/>
</dbReference>
<feature type="compositionally biased region" description="Basic and acidic residues" evidence="1">
    <location>
        <begin position="38"/>
        <end position="74"/>
    </location>
</feature>
<accession>A0A2T8HRG4</accession>
<keyword evidence="3" id="KW-1185">Reference proteome</keyword>
<evidence type="ECO:0000313" key="2">
    <source>
        <dbReference type="EMBL" id="PVH28017.1"/>
    </source>
</evidence>
<dbReference type="AlphaFoldDB" id="A0A2T8HRG4"/>